<reference evidence="3 4" key="1">
    <citation type="journal article" date="2019" name="Int. J. Syst. Evol. Microbiol.">
        <title>The Global Catalogue of Microorganisms (GCM) 10K type strain sequencing project: providing services to taxonomists for standard genome sequencing and annotation.</title>
        <authorList>
            <consortium name="The Broad Institute Genomics Platform"/>
            <consortium name="The Broad Institute Genome Sequencing Center for Infectious Disease"/>
            <person name="Wu L."/>
            <person name="Ma J."/>
        </authorList>
    </citation>
    <scope>NUCLEOTIDE SEQUENCE [LARGE SCALE GENOMIC DNA]</scope>
    <source>
        <strain evidence="3 4">JCM 14323</strain>
    </source>
</reference>
<protein>
    <submittedName>
        <fullName evidence="3">Uncharacterized protein</fullName>
    </submittedName>
</protein>
<proteinExistence type="predicted"/>
<feature type="transmembrane region" description="Helical" evidence="2">
    <location>
        <begin position="147"/>
        <end position="168"/>
    </location>
</feature>
<evidence type="ECO:0000256" key="1">
    <source>
        <dbReference type="SAM" id="MobiDB-lite"/>
    </source>
</evidence>
<dbReference type="RefSeq" id="WP_157426080.1">
    <property type="nucleotide sequence ID" value="NZ_BAAANK010000001.1"/>
</dbReference>
<keyword evidence="2" id="KW-0472">Membrane</keyword>
<keyword evidence="2" id="KW-1133">Transmembrane helix</keyword>
<feature type="region of interest" description="Disordered" evidence="1">
    <location>
        <begin position="1"/>
        <end position="89"/>
    </location>
</feature>
<name>A0ABN2MGP5_9MICO</name>
<dbReference type="Proteomes" id="UP001501746">
    <property type="component" value="Unassembled WGS sequence"/>
</dbReference>
<feature type="compositionally biased region" description="Polar residues" evidence="1">
    <location>
        <begin position="39"/>
        <end position="48"/>
    </location>
</feature>
<feature type="compositionally biased region" description="Pro residues" evidence="1">
    <location>
        <begin position="9"/>
        <end position="24"/>
    </location>
</feature>
<accession>A0ABN2MGP5</accession>
<feature type="compositionally biased region" description="Low complexity" evidence="1">
    <location>
        <begin position="49"/>
        <end position="89"/>
    </location>
</feature>
<keyword evidence="2" id="KW-0812">Transmembrane</keyword>
<sequence>MSDSERTPLSPPAAPVPPAPPAPPAGSTGPTAVIAAGADSSTGPTTVIPTDAGSATGPTAAAAPDAPAWPFGATPASSPQARPAASASPPATAVHAASAARPTVRWGALVWALLYGTIAGVTLWIIVDPARREATAAWFADLNPLAAGLYAVIAVGVVVALFGIVGLLRRGERVRADARRS</sequence>
<evidence type="ECO:0000256" key="2">
    <source>
        <dbReference type="SAM" id="Phobius"/>
    </source>
</evidence>
<keyword evidence="4" id="KW-1185">Reference proteome</keyword>
<comment type="caution">
    <text evidence="3">The sequence shown here is derived from an EMBL/GenBank/DDBJ whole genome shotgun (WGS) entry which is preliminary data.</text>
</comment>
<evidence type="ECO:0000313" key="4">
    <source>
        <dbReference type="Proteomes" id="UP001501746"/>
    </source>
</evidence>
<feature type="transmembrane region" description="Helical" evidence="2">
    <location>
        <begin position="108"/>
        <end position="127"/>
    </location>
</feature>
<dbReference type="EMBL" id="BAAANK010000001">
    <property type="protein sequence ID" value="GAA1825600.1"/>
    <property type="molecule type" value="Genomic_DNA"/>
</dbReference>
<evidence type="ECO:0000313" key="3">
    <source>
        <dbReference type="EMBL" id="GAA1825600.1"/>
    </source>
</evidence>
<organism evidence="3 4">
    <name type="scientific">Agromyces salentinus</name>
    <dbReference type="NCBI Taxonomy" id="269421"/>
    <lineage>
        <taxon>Bacteria</taxon>
        <taxon>Bacillati</taxon>
        <taxon>Actinomycetota</taxon>
        <taxon>Actinomycetes</taxon>
        <taxon>Micrococcales</taxon>
        <taxon>Microbacteriaceae</taxon>
        <taxon>Agromyces</taxon>
    </lineage>
</organism>
<gene>
    <name evidence="3" type="ORF">GCM10009750_06000</name>
</gene>